<organism evidence="2 3">
    <name type="scientific">Cellulomonas soli</name>
    <dbReference type="NCBI Taxonomy" id="931535"/>
    <lineage>
        <taxon>Bacteria</taxon>
        <taxon>Bacillati</taxon>
        <taxon>Actinomycetota</taxon>
        <taxon>Actinomycetes</taxon>
        <taxon>Micrococcales</taxon>
        <taxon>Cellulomonadaceae</taxon>
        <taxon>Cellulomonas</taxon>
    </lineage>
</organism>
<dbReference type="AlphaFoldDB" id="A0A512PCU9"/>
<feature type="transmembrane region" description="Helical" evidence="1">
    <location>
        <begin position="34"/>
        <end position="55"/>
    </location>
</feature>
<gene>
    <name evidence="2" type="ORF">CSO01_17580</name>
</gene>
<comment type="caution">
    <text evidence="2">The sequence shown here is derived from an EMBL/GenBank/DDBJ whole genome shotgun (WGS) entry which is preliminary data.</text>
</comment>
<feature type="transmembrane region" description="Helical" evidence="1">
    <location>
        <begin position="67"/>
        <end position="86"/>
    </location>
</feature>
<evidence type="ECO:0000256" key="1">
    <source>
        <dbReference type="SAM" id="Phobius"/>
    </source>
</evidence>
<sequence>MRSLVENRWFWPAVASPLAGFGIVAMAGGRAPGVVSGLGLLLGWVLSFPFGRAEARSAADPTPRSQLVVAGWGALAVACALGGLWLGRALDTGF</sequence>
<keyword evidence="3" id="KW-1185">Reference proteome</keyword>
<evidence type="ECO:0000313" key="3">
    <source>
        <dbReference type="Proteomes" id="UP000321798"/>
    </source>
</evidence>
<accession>A0A512PCU9</accession>
<keyword evidence="1" id="KW-0812">Transmembrane</keyword>
<dbReference type="Proteomes" id="UP000321798">
    <property type="component" value="Unassembled WGS sequence"/>
</dbReference>
<name>A0A512PCU9_9CELL</name>
<evidence type="ECO:0000313" key="2">
    <source>
        <dbReference type="EMBL" id="GEP69043.1"/>
    </source>
</evidence>
<reference evidence="2 3" key="1">
    <citation type="submission" date="2019-07" db="EMBL/GenBank/DDBJ databases">
        <title>Whole genome shotgun sequence of Cellulomonas soli NBRC 109434.</title>
        <authorList>
            <person name="Hosoyama A."/>
            <person name="Uohara A."/>
            <person name="Ohji S."/>
            <person name="Ichikawa N."/>
        </authorList>
    </citation>
    <scope>NUCLEOTIDE SEQUENCE [LARGE SCALE GENOMIC DNA]</scope>
    <source>
        <strain evidence="2 3">NBRC 109434</strain>
    </source>
</reference>
<dbReference type="EMBL" id="BKAL01000005">
    <property type="protein sequence ID" value="GEP69043.1"/>
    <property type="molecule type" value="Genomic_DNA"/>
</dbReference>
<proteinExistence type="predicted"/>
<protein>
    <submittedName>
        <fullName evidence="2">Uncharacterized protein</fullName>
    </submittedName>
</protein>
<dbReference type="RefSeq" id="WP_146952808.1">
    <property type="nucleotide sequence ID" value="NZ_BAABBJ010000003.1"/>
</dbReference>
<feature type="transmembrane region" description="Helical" evidence="1">
    <location>
        <begin position="9"/>
        <end position="28"/>
    </location>
</feature>
<keyword evidence="1" id="KW-1133">Transmembrane helix</keyword>
<keyword evidence="1" id="KW-0472">Membrane</keyword>